<protein>
    <recommendedName>
        <fullName evidence="3">UBC core domain-containing protein</fullName>
    </recommendedName>
</protein>
<dbReference type="RefSeq" id="WP_112112588.1">
    <property type="nucleotide sequence ID" value="NZ_QLSZ01000003.1"/>
</dbReference>
<reference evidence="1 2" key="1">
    <citation type="submission" date="2018-06" db="EMBL/GenBank/DDBJ databases">
        <title>Genomic Encyclopedia of Archaeal and Bacterial Type Strains, Phase II (KMG-II): from individual species to whole genera.</title>
        <authorList>
            <person name="Goeker M."/>
        </authorList>
    </citation>
    <scope>NUCLEOTIDE SEQUENCE [LARGE SCALE GENOMIC DNA]</scope>
    <source>
        <strain evidence="1 2">DSM 25663</strain>
    </source>
</reference>
<dbReference type="Gene3D" id="3.10.110.10">
    <property type="entry name" value="Ubiquitin Conjugating Enzyme"/>
    <property type="match status" value="1"/>
</dbReference>
<evidence type="ECO:0008006" key="3">
    <source>
        <dbReference type="Google" id="ProtNLM"/>
    </source>
</evidence>
<name>A0A328YUQ3_9FLAO</name>
<dbReference type="SUPFAM" id="SSF54495">
    <property type="entry name" value="UBC-like"/>
    <property type="match status" value="1"/>
</dbReference>
<accession>A0A328YUQ3</accession>
<gene>
    <name evidence="1" type="ORF">CLV55_103105</name>
</gene>
<dbReference type="AlphaFoldDB" id="A0A328YUQ3"/>
<dbReference type="Proteomes" id="UP000248840">
    <property type="component" value="Unassembled WGS sequence"/>
</dbReference>
<dbReference type="EMBL" id="QLSZ01000003">
    <property type="protein sequence ID" value="RAR73786.1"/>
    <property type="molecule type" value="Genomic_DNA"/>
</dbReference>
<evidence type="ECO:0000313" key="2">
    <source>
        <dbReference type="Proteomes" id="UP000248840"/>
    </source>
</evidence>
<keyword evidence="2" id="KW-1185">Reference proteome</keyword>
<dbReference type="InterPro" id="IPR016135">
    <property type="entry name" value="UBQ-conjugating_enzyme/RWD"/>
</dbReference>
<evidence type="ECO:0000313" key="1">
    <source>
        <dbReference type="EMBL" id="RAR73786.1"/>
    </source>
</evidence>
<comment type="caution">
    <text evidence="1">The sequence shown here is derived from an EMBL/GenBank/DDBJ whole genome shotgun (WGS) entry which is preliminary data.</text>
</comment>
<organism evidence="1 2">
    <name type="scientific">Flavobacterium aciduliphilum</name>
    <dbReference type="NCBI Taxonomy" id="1101402"/>
    <lineage>
        <taxon>Bacteria</taxon>
        <taxon>Pseudomonadati</taxon>
        <taxon>Bacteroidota</taxon>
        <taxon>Flavobacteriia</taxon>
        <taxon>Flavobacteriales</taxon>
        <taxon>Flavobacteriaceae</taxon>
        <taxon>Flavobacterium</taxon>
    </lineage>
</organism>
<sequence>MNESRLIFETAILKRYFANRFLFSEVDGEEVLLVGVKSQSGKIYQIKIELSEMYPIEMPNAFIVYPKGLKNFKGKRLPEFSHQMHILENNSKGVQICHFLPGNWNPNQSLYKVILKIKVWIEAYEGHLKNGKPINDYLQC</sequence>
<proteinExistence type="predicted"/>
<dbReference type="OrthoDB" id="1094014at2"/>